<feature type="transmembrane region" description="Helical" evidence="1">
    <location>
        <begin position="85"/>
        <end position="103"/>
    </location>
</feature>
<keyword evidence="1" id="KW-0812">Transmembrane</keyword>
<feature type="transmembrane region" description="Helical" evidence="1">
    <location>
        <begin position="36"/>
        <end position="54"/>
    </location>
</feature>
<organism evidence="2 3">
    <name type="scientific">Candidatus Falkowbacteria bacterium CG10_big_fil_rev_8_21_14_0_10_37_14</name>
    <dbReference type="NCBI Taxonomy" id="1974561"/>
    <lineage>
        <taxon>Bacteria</taxon>
        <taxon>Candidatus Falkowiibacteriota</taxon>
    </lineage>
</organism>
<keyword evidence="1" id="KW-0472">Membrane</keyword>
<sequence>MKNNKLNLAAAIVLLVDAVVIIITELMWGNEVLRRLLAMLGFFPLLALIIFWWWPIGFAPQLAEGELSKTKDDKEMDWQNFLRRWGALGILIAASALLMFWLLNKF</sequence>
<name>A0A2M6WTL9_9BACT</name>
<dbReference type="Proteomes" id="UP000228533">
    <property type="component" value="Unassembled WGS sequence"/>
</dbReference>
<keyword evidence="1" id="KW-1133">Transmembrane helix</keyword>
<proteinExistence type="predicted"/>
<accession>A0A2M6WTL9</accession>
<dbReference type="AlphaFoldDB" id="A0A2M6WTL9"/>
<gene>
    <name evidence="2" type="ORF">COT94_02220</name>
</gene>
<feature type="transmembrane region" description="Helical" evidence="1">
    <location>
        <begin position="6"/>
        <end position="24"/>
    </location>
</feature>
<reference evidence="3" key="1">
    <citation type="submission" date="2017-09" db="EMBL/GenBank/DDBJ databases">
        <title>Depth-based differentiation of microbial function through sediment-hosted aquifers and enrichment of novel symbionts in the deep terrestrial subsurface.</title>
        <authorList>
            <person name="Probst A.J."/>
            <person name="Ladd B."/>
            <person name="Jarett J.K."/>
            <person name="Geller-Mcgrath D.E."/>
            <person name="Sieber C.M.K."/>
            <person name="Emerson J.B."/>
            <person name="Anantharaman K."/>
            <person name="Thomas B.C."/>
            <person name="Malmstrom R."/>
            <person name="Stieglmeier M."/>
            <person name="Klingl A."/>
            <person name="Woyke T."/>
            <person name="Ryan C.M."/>
            <person name="Banfield J.F."/>
        </authorList>
    </citation>
    <scope>NUCLEOTIDE SEQUENCE [LARGE SCALE GENOMIC DNA]</scope>
</reference>
<dbReference type="EMBL" id="PFAM01000013">
    <property type="protein sequence ID" value="PIT96056.1"/>
    <property type="molecule type" value="Genomic_DNA"/>
</dbReference>
<comment type="caution">
    <text evidence="2">The sequence shown here is derived from an EMBL/GenBank/DDBJ whole genome shotgun (WGS) entry which is preliminary data.</text>
</comment>
<protein>
    <submittedName>
        <fullName evidence="2">Uncharacterized protein</fullName>
    </submittedName>
</protein>
<evidence type="ECO:0000313" key="2">
    <source>
        <dbReference type="EMBL" id="PIT96056.1"/>
    </source>
</evidence>
<evidence type="ECO:0000313" key="3">
    <source>
        <dbReference type="Proteomes" id="UP000228533"/>
    </source>
</evidence>
<evidence type="ECO:0000256" key="1">
    <source>
        <dbReference type="SAM" id="Phobius"/>
    </source>
</evidence>